<evidence type="ECO:0000256" key="1">
    <source>
        <dbReference type="SAM" id="Phobius"/>
    </source>
</evidence>
<keyword evidence="1" id="KW-0812">Transmembrane</keyword>
<keyword evidence="1" id="KW-0472">Membrane</keyword>
<feature type="transmembrane region" description="Helical" evidence="1">
    <location>
        <begin position="98"/>
        <end position="115"/>
    </location>
</feature>
<dbReference type="AlphaFoldDB" id="F4MN66"/>
<sequence length="124" mass="14342">MKKFLSWLAISFGIIYFFYETWYHISYDQSNLALIADYISVLLLLIAGIVNLRSKKGIGLLCGAWGYTSCIMFRAFIWRMEAIWVEELPNYETLQVKVLILALIVSFPAFIVSFVKSFPQKNPN</sequence>
<reference evidence="2" key="2">
    <citation type="journal article" date="2012" name="Environ. Microbiol.">
        <title>Genomic content of uncultured Bacteroidetes from contrasting oceanic provinces in the North Atlantic Ocean.</title>
        <authorList>
            <person name="Gomez-Pereira P.R."/>
            <person name="Schuler M."/>
            <person name="Fuchs B.M."/>
            <person name="Bennke C."/>
            <person name="Teeling H."/>
            <person name="Waldmann J."/>
            <person name="Richter M."/>
            <person name="Barbe V."/>
            <person name="Bataille E."/>
            <person name="Glockner F.O."/>
            <person name="Amann R."/>
        </authorList>
    </citation>
    <scope>NUCLEOTIDE SEQUENCE</scope>
</reference>
<feature type="transmembrane region" description="Helical" evidence="1">
    <location>
        <begin position="57"/>
        <end position="78"/>
    </location>
</feature>
<accession>F4MN66</accession>
<protein>
    <submittedName>
        <fullName evidence="2">Membrane protein</fullName>
    </submittedName>
</protein>
<feature type="transmembrane region" description="Helical" evidence="1">
    <location>
        <begin position="7"/>
        <end position="25"/>
    </location>
</feature>
<organism evidence="2">
    <name type="scientific">uncultured Flavobacteriia bacterium</name>
    <dbReference type="NCBI Taxonomy" id="212695"/>
    <lineage>
        <taxon>Bacteria</taxon>
        <taxon>Pseudomonadati</taxon>
        <taxon>Bacteroidota</taxon>
        <taxon>Flavobacteriia</taxon>
        <taxon>environmental samples</taxon>
    </lineage>
</organism>
<proteinExistence type="predicted"/>
<dbReference type="EMBL" id="FQ032828">
    <property type="protein sequence ID" value="CBL87579.1"/>
    <property type="molecule type" value="Genomic_DNA"/>
</dbReference>
<name>F4MN66_9BACT</name>
<keyword evidence="1" id="KW-1133">Transmembrane helix</keyword>
<reference evidence="2" key="1">
    <citation type="submission" date="2010-05" db="EMBL/GenBank/DDBJ databases">
        <authorList>
            <person name="Genoscope - CEA"/>
        </authorList>
    </citation>
    <scope>NUCLEOTIDE SEQUENCE</scope>
</reference>
<gene>
    <name evidence="2" type="ORF">S18_920_0018</name>
</gene>
<evidence type="ECO:0000313" key="2">
    <source>
        <dbReference type="EMBL" id="CBL87579.1"/>
    </source>
</evidence>
<feature type="transmembrane region" description="Helical" evidence="1">
    <location>
        <begin position="31"/>
        <end position="50"/>
    </location>
</feature>